<dbReference type="OrthoDB" id="9763857at2"/>
<dbReference type="InterPro" id="IPR037522">
    <property type="entry name" value="HD_GYP_dom"/>
</dbReference>
<keyword evidence="2" id="KW-0479">Metal-binding</keyword>
<dbReference type="SMART" id="SM00471">
    <property type="entry name" value="HDc"/>
    <property type="match status" value="1"/>
</dbReference>
<dbReference type="InterPro" id="IPR003607">
    <property type="entry name" value="HD/PDEase_dom"/>
</dbReference>
<reference evidence="4 5" key="1">
    <citation type="submission" date="2020-03" db="EMBL/GenBank/DDBJ databases">
        <authorList>
            <consortium name="Genoscope - CEA"/>
            <person name="William W."/>
        </authorList>
    </citation>
    <scope>NUCLEOTIDE SEQUENCE [LARGE SCALE GENOMIC DNA]</scope>
    <source>
        <strain evidence="5">DSM 16959</strain>
    </source>
</reference>
<dbReference type="SUPFAM" id="SSF109604">
    <property type="entry name" value="HD-domain/PDEase-like"/>
    <property type="match status" value="1"/>
</dbReference>
<evidence type="ECO:0000313" key="4">
    <source>
        <dbReference type="EMBL" id="CAB1369287.1"/>
    </source>
</evidence>
<dbReference type="NCBIfam" id="TIGR02481">
    <property type="entry name" value="hemeryth_dom"/>
    <property type="match status" value="1"/>
</dbReference>
<dbReference type="NCBIfam" id="NF033749">
    <property type="entry name" value="bact_hemeryth"/>
    <property type="match status" value="1"/>
</dbReference>
<evidence type="ECO:0000313" key="5">
    <source>
        <dbReference type="Proteomes" id="UP000515733"/>
    </source>
</evidence>
<organism evidence="4 5">
    <name type="scientific">Denitratisoma oestradiolicum</name>
    <dbReference type="NCBI Taxonomy" id="311182"/>
    <lineage>
        <taxon>Bacteria</taxon>
        <taxon>Pseudomonadati</taxon>
        <taxon>Pseudomonadota</taxon>
        <taxon>Betaproteobacteria</taxon>
        <taxon>Nitrosomonadales</taxon>
        <taxon>Sterolibacteriaceae</taxon>
        <taxon>Denitratisoma</taxon>
    </lineage>
</organism>
<dbReference type="SUPFAM" id="SSF47188">
    <property type="entry name" value="Hemerythrin-like"/>
    <property type="match status" value="1"/>
</dbReference>
<dbReference type="InterPro" id="IPR052020">
    <property type="entry name" value="Cyclic_di-GMP/3'3'-cGAMP_PDE"/>
</dbReference>
<evidence type="ECO:0000256" key="2">
    <source>
        <dbReference type="ARBA" id="ARBA00022723"/>
    </source>
</evidence>
<comment type="similarity">
    <text evidence="1">Belongs to the hemerythrin family.</text>
</comment>
<dbReference type="PROSITE" id="PS51832">
    <property type="entry name" value="HD_GYP"/>
    <property type="match status" value="1"/>
</dbReference>
<dbReference type="PANTHER" id="PTHR45228:SF1">
    <property type="entry name" value="CYCLIC DI-GMP PHOSPHODIESTERASE TM_0186"/>
    <property type="match status" value="1"/>
</dbReference>
<dbReference type="EMBL" id="LR778301">
    <property type="protein sequence ID" value="CAB1369287.1"/>
    <property type="molecule type" value="Genomic_DNA"/>
</dbReference>
<evidence type="ECO:0000256" key="3">
    <source>
        <dbReference type="ARBA" id="ARBA00023004"/>
    </source>
</evidence>
<dbReference type="Gene3D" id="1.20.120.50">
    <property type="entry name" value="Hemerythrin-like"/>
    <property type="match status" value="1"/>
</dbReference>
<dbReference type="KEGG" id="doe:DENOEST_2122"/>
<keyword evidence="5" id="KW-1185">Reference proteome</keyword>
<dbReference type="CDD" id="cd12107">
    <property type="entry name" value="Hemerythrin"/>
    <property type="match status" value="1"/>
</dbReference>
<dbReference type="PANTHER" id="PTHR45228">
    <property type="entry name" value="CYCLIC DI-GMP PHOSPHODIESTERASE TM_0186-RELATED"/>
    <property type="match status" value="1"/>
</dbReference>
<protein>
    <submittedName>
        <fullName evidence="4">Uncharacterized protein</fullName>
    </submittedName>
</protein>
<evidence type="ECO:0000256" key="1">
    <source>
        <dbReference type="ARBA" id="ARBA00010587"/>
    </source>
</evidence>
<dbReference type="InterPro" id="IPR012827">
    <property type="entry name" value="Hemerythrin_metal-bd"/>
</dbReference>
<dbReference type="InterPro" id="IPR012312">
    <property type="entry name" value="Hemerythrin-like"/>
</dbReference>
<sequence>MDKDQEVLAISKLVFELTLAGGTDSDLDGLLVRLLEVFKGLPAIRVLPRAVILLLNPRGRFVQVAQHGVPPPWVEGSSLESLPLEPQSQAHTVMTGNERYFALPLPGDDKLIGIALLGMEQDWQPDVFEVEFMTDLGIALSGLVNRCVVMETLRVREIELEDARTDAIRRLGAASEYRDNETGLHVMRMTNYAGAIAKALGLSESQRERLSIAAPMHDVGKIGIADAILLKPSRLTDEEFSVMMTHTEIGERILRGSDALIEAAREIAVSHHESWDGSGYPKGLKGEEIPVFARICAIADVFDALTSHRPYKEAWPVNEAIQWIHGQAGKKFDPVVVDAFDQALPQILRIRELYRDDIINPNQVLTLPELPSRERGWVIWDDSLSIGIDTIDAHHHYLFDLTNDLFDSVVQKLGAKEVVRVLKTLDQYAQVHFQAEERMMEHYGYPALDNQKLQHHGFREKLKELYDELHINPLTAQFDVLNFLKKWLVGHIWYEDAKLRHLVTVPGTA</sequence>
<dbReference type="CDD" id="cd00077">
    <property type="entry name" value="HDc"/>
    <property type="match status" value="1"/>
</dbReference>
<dbReference type="Proteomes" id="UP000515733">
    <property type="component" value="Chromosome"/>
</dbReference>
<proteinExistence type="inferred from homology"/>
<keyword evidence="3" id="KW-0408">Iron</keyword>
<dbReference type="InterPro" id="IPR035938">
    <property type="entry name" value="Hemerythrin-like_sf"/>
</dbReference>
<dbReference type="GO" id="GO:0008081">
    <property type="term" value="F:phosphoric diester hydrolase activity"/>
    <property type="evidence" value="ECO:0007669"/>
    <property type="project" value="UniProtKB-ARBA"/>
</dbReference>
<accession>A0A6S6XY57</accession>
<dbReference type="RefSeq" id="WP_145770845.1">
    <property type="nucleotide sequence ID" value="NZ_LR778301.1"/>
</dbReference>
<gene>
    <name evidence="4" type="ORF">DENOEST_2122</name>
</gene>
<dbReference type="Pfam" id="PF13487">
    <property type="entry name" value="HD_5"/>
    <property type="match status" value="1"/>
</dbReference>
<dbReference type="Pfam" id="PF01814">
    <property type="entry name" value="Hemerythrin"/>
    <property type="match status" value="1"/>
</dbReference>
<dbReference type="Gene3D" id="1.10.3210.10">
    <property type="entry name" value="Hypothetical protein af1432"/>
    <property type="match status" value="1"/>
</dbReference>
<dbReference type="AlphaFoldDB" id="A0A6S6XY57"/>
<name>A0A6S6XY57_9PROT</name>
<dbReference type="GO" id="GO:0046872">
    <property type="term" value="F:metal ion binding"/>
    <property type="evidence" value="ECO:0007669"/>
    <property type="project" value="UniProtKB-KW"/>
</dbReference>